<organism evidence="2 3">
    <name type="scientific">Streptomyces camelliae</name>
    <dbReference type="NCBI Taxonomy" id="3004093"/>
    <lineage>
        <taxon>Bacteria</taxon>
        <taxon>Bacillati</taxon>
        <taxon>Actinomycetota</taxon>
        <taxon>Actinomycetes</taxon>
        <taxon>Kitasatosporales</taxon>
        <taxon>Streptomycetaceae</taxon>
        <taxon>Streptomyces</taxon>
    </lineage>
</organism>
<dbReference type="RefSeq" id="WP_270079789.1">
    <property type="nucleotide sequence ID" value="NZ_CP115300.1"/>
</dbReference>
<gene>
    <name evidence="2" type="ORF">O1G22_02745</name>
</gene>
<evidence type="ECO:0000313" key="3">
    <source>
        <dbReference type="Proteomes" id="UP001212326"/>
    </source>
</evidence>
<evidence type="ECO:0000313" key="2">
    <source>
        <dbReference type="EMBL" id="WBO61834.1"/>
    </source>
</evidence>
<dbReference type="Proteomes" id="UP001212326">
    <property type="component" value="Chromosome"/>
</dbReference>
<name>A0ABY7NX49_9ACTN</name>
<sequence>MTDDVHRTMLEQGLLDPTTPRMTESIPEEEEEHADAFSSLLET</sequence>
<proteinExistence type="predicted"/>
<feature type="region of interest" description="Disordered" evidence="1">
    <location>
        <begin position="1"/>
        <end position="43"/>
    </location>
</feature>
<keyword evidence="3" id="KW-1185">Reference proteome</keyword>
<accession>A0ABY7NX49</accession>
<reference evidence="2 3" key="1">
    <citation type="submission" date="2022-12" db="EMBL/GenBank/DDBJ databases">
        <authorList>
            <person name="Mo P."/>
        </authorList>
    </citation>
    <scope>NUCLEOTIDE SEQUENCE [LARGE SCALE GENOMIC DNA]</scope>
    <source>
        <strain evidence="2 3">HUAS 2-6</strain>
    </source>
</reference>
<protein>
    <submittedName>
        <fullName evidence="2">Uncharacterized protein</fullName>
    </submittedName>
</protein>
<evidence type="ECO:0000256" key="1">
    <source>
        <dbReference type="SAM" id="MobiDB-lite"/>
    </source>
</evidence>
<dbReference type="EMBL" id="CP115300">
    <property type="protein sequence ID" value="WBO61834.1"/>
    <property type="molecule type" value="Genomic_DNA"/>
</dbReference>